<comment type="similarity">
    <text evidence="1">Belongs to the FAD-binding monooxygenase family.</text>
</comment>
<dbReference type="InterPro" id="IPR020946">
    <property type="entry name" value="Flavin_mOase-like"/>
</dbReference>
<protein>
    <submittedName>
        <fullName evidence="5">4-hydroxyacetophenone monooxygenase</fullName>
        <ecNumber evidence="5">1.14.13.84</ecNumber>
    </submittedName>
</protein>
<evidence type="ECO:0000313" key="6">
    <source>
        <dbReference type="Proteomes" id="UP000001219"/>
    </source>
</evidence>
<keyword evidence="4 5" id="KW-0560">Oxidoreductase</keyword>
<dbReference type="PANTHER" id="PTHR42877:SF4">
    <property type="entry name" value="FAD_NAD(P)-BINDING DOMAIN-CONTAINING PROTEIN-RELATED"/>
    <property type="match status" value="1"/>
</dbReference>
<accession>D0L5H7</accession>
<evidence type="ECO:0000313" key="5">
    <source>
        <dbReference type="EMBL" id="ACY20506.1"/>
    </source>
</evidence>
<dbReference type="eggNOG" id="COG2072">
    <property type="taxonomic scope" value="Bacteria"/>
</dbReference>
<name>D0L5H7_GORB4</name>
<sequence>MSTLEHLPQCADVLVVGVGFGGLAALHSLRRDHPDLTVVAIERAAGAGGVWRDNDYPGAACDVPTSLYSLSFAPNPDWSHTYGRRDEIHRYLRGVAAGFDDQIYYDCELLEARWEDDDQEWSVLTSRGRLRCRHLVAAPGALSEPTAPTLPGTDDFTGTVFHSAAWDHSRSLAGRRVAVVGSGASAIQIVPEIVDQVAHLTVFARTPAWVVPRLDRSIGRLERTLYRRIRVAHRIVRKAVWAYREFYVLLMARRPQLLPIATAIAKTQLRVQVRDEELRRQLTPSYTIGCKRMLLTNKWFPALQRPNVTVTGAITGLTATAAVDAAGTAHEVDTVIFATGFTPTEPPIASVIHGRDGKTLAETWAGSPSAYRGVSVHGFPNLFFLYGPNTNLGHSSIVLMLEPQADYVATALAALRRLDKVTVEVTQAAQDHYNAELDNELDGTVWNRGGCSSWYIDATGRNSVMWPNYTSEYRRLMATFDPADHVLGSTHRTAVPHPDELKVVQ</sequence>
<proteinExistence type="inferred from homology"/>
<dbReference type="GO" id="GO:0050661">
    <property type="term" value="F:NADP binding"/>
    <property type="evidence" value="ECO:0007669"/>
    <property type="project" value="InterPro"/>
</dbReference>
<reference evidence="6" key="1">
    <citation type="submission" date="2009-10" db="EMBL/GenBank/DDBJ databases">
        <title>The complete chromosome of Gordonia bronchialis DSM 43247.</title>
        <authorList>
            <consortium name="US DOE Joint Genome Institute (JGI-PGF)"/>
            <person name="Lucas S."/>
            <person name="Copeland A."/>
            <person name="Lapidus A."/>
            <person name="Glavina del Rio T."/>
            <person name="Dalin E."/>
            <person name="Tice H."/>
            <person name="Bruce D."/>
            <person name="Goodwin L."/>
            <person name="Pitluck S."/>
            <person name="Kyrpides N."/>
            <person name="Mavromatis K."/>
            <person name="Ivanova N."/>
            <person name="Ovchinnikova G."/>
            <person name="Saunders E."/>
            <person name="Brettin T."/>
            <person name="Detter J.C."/>
            <person name="Han C."/>
            <person name="Larimer F."/>
            <person name="Land M."/>
            <person name="Hauser L."/>
            <person name="Markowitz V."/>
            <person name="Cheng J.-F."/>
            <person name="Hugenholtz P."/>
            <person name="Woyke T."/>
            <person name="Wu D."/>
            <person name="Jando M."/>
            <person name="Schneider S."/>
            <person name="Goeker M."/>
            <person name="Klenk H.-P."/>
            <person name="Eisen J.A."/>
        </authorList>
    </citation>
    <scope>NUCLEOTIDE SEQUENCE [LARGE SCALE GENOMIC DNA]</scope>
    <source>
        <strain evidence="6">ATCC 25592 / DSM 43247 / BCRC 13721 / JCM 3198 / KCTC 3076 / NBRC 16047 / NCTC 10667</strain>
    </source>
</reference>
<evidence type="ECO:0000256" key="2">
    <source>
        <dbReference type="ARBA" id="ARBA00022630"/>
    </source>
</evidence>
<dbReference type="SUPFAM" id="SSF51905">
    <property type="entry name" value="FAD/NAD(P)-binding domain"/>
    <property type="match status" value="2"/>
</dbReference>
<keyword evidence="6" id="KW-1185">Reference proteome</keyword>
<keyword evidence="2" id="KW-0285">Flavoprotein</keyword>
<dbReference type="GO" id="GO:0033767">
    <property type="term" value="F:4-hydroxyacetophenone monooxygenase activity"/>
    <property type="evidence" value="ECO:0007669"/>
    <property type="project" value="UniProtKB-EC"/>
</dbReference>
<gene>
    <name evidence="5" type="ordered locus">Gbro_1205</name>
</gene>
<dbReference type="GO" id="GO:0004499">
    <property type="term" value="F:N,N-dimethylaniline monooxygenase activity"/>
    <property type="evidence" value="ECO:0007669"/>
    <property type="project" value="InterPro"/>
</dbReference>
<dbReference type="InterPro" id="IPR036188">
    <property type="entry name" value="FAD/NAD-bd_sf"/>
</dbReference>
<dbReference type="Proteomes" id="UP000001219">
    <property type="component" value="Chromosome"/>
</dbReference>
<evidence type="ECO:0000256" key="1">
    <source>
        <dbReference type="ARBA" id="ARBA00010139"/>
    </source>
</evidence>
<dbReference type="RefSeq" id="WP_012833079.1">
    <property type="nucleotide sequence ID" value="NC_013441.1"/>
</dbReference>
<dbReference type="EC" id="1.14.13.84" evidence="5"/>
<evidence type="ECO:0000256" key="3">
    <source>
        <dbReference type="ARBA" id="ARBA00022827"/>
    </source>
</evidence>
<dbReference type="AlphaFoldDB" id="D0L5H7"/>
<dbReference type="InterPro" id="IPR051209">
    <property type="entry name" value="FAD-bind_Monooxygenase_sf"/>
</dbReference>
<dbReference type="HOGENOM" id="CLU_006937_7_1_11"/>
<dbReference type="Pfam" id="PF00743">
    <property type="entry name" value="FMO-like"/>
    <property type="match status" value="1"/>
</dbReference>
<dbReference type="KEGG" id="gbr:Gbro_1205"/>
<reference evidence="5 6" key="2">
    <citation type="journal article" date="2010" name="Stand. Genomic Sci.">
        <title>Complete genome sequence of Gordonia bronchialis type strain (3410).</title>
        <authorList>
            <person name="Ivanova N."/>
            <person name="Sikorski J."/>
            <person name="Jando M."/>
            <person name="Lapidus A."/>
            <person name="Nolan M."/>
            <person name="Lucas S."/>
            <person name="Del Rio T.G."/>
            <person name="Tice H."/>
            <person name="Copeland A."/>
            <person name="Cheng J.F."/>
            <person name="Chen F."/>
            <person name="Bruce D."/>
            <person name="Goodwin L."/>
            <person name="Pitluck S."/>
            <person name="Mavromatis K."/>
            <person name="Ovchinnikova G."/>
            <person name="Pati A."/>
            <person name="Chen A."/>
            <person name="Palaniappan K."/>
            <person name="Land M."/>
            <person name="Hauser L."/>
            <person name="Chang Y.J."/>
            <person name="Jeffries C.D."/>
            <person name="Chain P."/>
            <person name="Saunders E."/>
            <person name="Han C."/>
            <person name="Detter J.C."/>
            <person name="Brettin T."/>
            <person name="Rohde M."/>
            <person name="Goker M."/>
            <person name="Bristow J."/>
            <person name="Eisen J.A."/>
            <person name="Markowitz V."/>
            <person name="Hugenholtz P."/>
            <person name="Klenk H.P."/>
            <person name="Kyrpides N.C."/>
        </authorList>
    </citation>
    <scope>NUCLEOTIDE SEQUENCE [LARGE SCALE GENOMIC DNA]</scope>
    <source>
        <strain evidence="6">ATCC 25592 / DSM 43247 / BCRC 13721 / JCM 3198 / KCTC 3076 / NBRC 16047 / NCTC 10667</strain>
    </source>
</reference>
<dbReference type="GO" id="GO:0050660">
    <property type="term" value="F:flavin adenine dinucleotide binding"/>
    <property type="evidence" value="ECO:0007669"/>
    <property type="project" value="InterPro"/>
</dbReference>
<dbReference type="EMBL" id="CP001802">
    <property type="protein sequence ID" value="ACY20506.1"/>
    <property type="molecule type" value="Genomic_DNA"/>
</dbReference>
<organism evidence="5 6">
    <name type="scientific">Gordonia bronchialis (strain ATCC 25592 / DSM 43247 / BCRC 13721 / JCM 3198 / KCTC 3076 / NBRC 16047 / NCTC 10667)</name>
    <name type="common">Rhodococcus bronchialis</name>
    <dbReference type="NCBI Taxonomy" id="526226"/>
    <lineage>
        <taxon>Bacteria</taxon>
        <taxon>Bacillati</taxon>
        <taxon>Actinomycetota</taxon>
        <taxon>Actinomycetes</taxon>
        <taxon>Mycobacteriales</taxon>
        <taxon>Gordoniaceae</taxon>
        <taxon>Gordonia</taxon>
    </lineage>
</organism>
<dbReference type="Gene3D" id="3.50.50.60">
    <property type="entry name" value="FAD/NAD(P)-binding domain"/>
    <property type="match status" value="2"/>
</dbReference>
<dbReference type="STRING" id="526226.Gbro_1205"/>
<dbReference type="OrthoDB" id="5168853at2"/>
<keyword evidence="5" id="KW-0503">Monooxygenase</keyword>
<dbReference type="PANTHER" id="PTHR42877">
    <property type="entry name" value="L-ORNITHINE N(5)-MONOOXYGENASE-RELATED"/>
    <property type="match status" value="1"/>
</dbReference>
<evidence type="ECO:0000256" key="4">
    <source>
        <dbReference type="ARBA" id="ARBA00023002"/>
    </source>
</evidence>
<keyword evidence="3" id="KW-0274">FAD</keyword>